<accession>X1QRD5</accession>
<protein>
    <recommendedName>
        <fullName evidence="1">Integrase catalytic domain-containing protein</fullName>
    </recommendedName>
</protein>
<dbReference type="InterPro" id="IPR012337">
    <property type="entry name" value="RNaseH-like_sf"/>
</dbReference>
<dbReference type="NCBIfam" id="NF033516">
    <property type="entry name" value="transpos_IS3"/>
    <property type="match status" value="1"/>
</dbReference>
<dbReference type="AlphaFoldDB" id="X1QRD5"/>
<comment type="caution">
    <text evidence="2">The sequence shown here is derived from an EMBL/GenBank/DDBJ whole genome shotgun (WGS) entry which is preliminary data.</text>
</comment>
<evidence type="ECO:0000259" key="1">
    <source>
        <dbReference type="PROSITE" id="PS50994"/>
    </source>
</evidence>
<dbReference type="GO" id="GO:0003676">
    <property type="term" value="F:nucleic acid binding"/>
    <property type="evidence" value="ECO:0007669"/>
    <property type="project" value="InterPro"/>
</dbReference>
<dbReference type="InterPro" id="IPR001584">
    <property type="entry name" value="Integrase_cat-core"/>
</dbReference>
<dbReference type="GO" id="GO:0015074">
    <property type="term" value="P:DNA integration"/>
    <property type="evidence" value="ECO:0007669"/>
    <property type="project" value="InterPro"/>
</dbReference>
<dbReference type="Pfam" id="PF13683">
    <property type="entry name" value="rve_3"/>
    <property type="match status" value="1"/>
</dbReference>
<dbReference type="SUPFAM" id="SSF53098">
    <property type="entry name" value="Ribonuclease H-like"/>
    <property type="match status" value="1"/>
</dbReference>
<gene>
    <name evidence="2" type="ORF">S12H4_09422</name>
</gene>
<dbReference type="Gene3D" id="3.30.420.10">
    <property type="entry name" value="Ribonuclease H-like superfamily/Ribonuclease H"/>
    <property type="match status" value="1"/>
</dbReference>
<dbReference type="InterPro" id="IPR048020">
    <property type="entry name" value="Transpos_IS3"/>
</dbReference>
<dbReference type="PANTHER" id="PTHR47515">
    <property type="entry name" value="LOW CALCIUM RESPONSE LOCUS PROTEIN T"/>
    <property type="match status" value="1"/>
</dbReference>
<feature type="non-terminal residue" evidence="2">
    <location>
        <position position="239"/>
    </location>
</feature>
<dbReference type="EMBL" id="BARW01003819">
    <property type="protein sequence ID" value="GAI71112.1"/>
    <property type="molecule type" value="Genomic_DNA"/>
</dbReference>
<feature type="domain" description="Integrase catalytic" evidence="1">
    <location>
        <begin position="35"/>
        <end position="196"/>
    </location>
</feature>
<evidence type="ECO:0000313" key="2">
    <source>
        <dbReference type="EMBL" id="GAI71112.1"/>
    </source>
</evidence>
<dbReference type="InterPro" id="IPR036397">
    <property type="entry name" value="RNaseH_sf"/>
</dbReference>
<dbReference type="PROSITE" id="PS50994">
    <property type="entry name" value="INTEGRASE"/>
    <property type="match status" value="1"/>
</dbReference>
<dbReference type="PANTHER" id="PTHR47515:SF1">
    <property type="entry name" value="BLR2054 PROTEIN"/>
    <property type="match status" value="1"/>
</dbReference>
<name>X1QRD5_9ZZZZ</name>
<sequence length="239" mass="27634">MKNRKHRQKEGLQVPYRRKFKKAKGTSENSCAVKKAEYPNHIWTYDFMSDQTEDGGKLKLLTVLDEFTRESPAIELGRSIRAMDVIAVLEYLFMVRGVPQFIRSDNGPEFIADAIKKWLKRNHVETLYIAPGSPWENGYVESFNGKLRDDVLNREVFYSVKEAKVIVENWRLEYNNHRPHSGLGYMTPAAFAASCNPPGSATLRLPDCRIKNMDNSQTPDHLVVRMRKFPQRTYLAAHR</sequence>
<organism evidence="2">
    <name type="scientific">marine sediment metagenome</name>
    <dbReference type="NCBI Taxonomy" id="412755"/>
    <lineage>
        <taxon>unclassified sequences</taxon>
        <taxon>metagenomes</taxon>
        <taxon>ecological metagenomes</taxon>
    </lineage>
</organism>
<proteinExistence type="predicted"/>
<reference evidence="2" key="1">
    <citation type="journal article" date="2014" name="Front. Microbiol.">
        <title>High frequency of phylogenetically diverse reductive dehalogenase-homologous genes in deep subseafloor sedimentary metagenomes.</title>
        <authorList>
            <person name="Kawai M."/>
            <person name="Futagami T."/>
            <person name="Toyoda A."/>
            <person name="Takaki Y."/>
            <person name="Nishi S."/>
            <person name="Hori S."/>
            <person name="Arai W."/>
            <person name="Tsubouchi T."/>
            <person name="Morono Y."/>
            <person name="Uchiyama I."/>
            <person name="Ito T."/>
            <person name="Fujiyama A."/>
            <person name="Inagaki F."/>
            <person name="Takami H."/>
        </authorList>
    </citation>
    <scope>NUCLEOTIDE SEQUENCE</scope>
    <source>
        <strain evidence="2">Expedition CK06-06</strain>
    </source>
</reference>